<feature type="compositionally biased region" description="Low complexity" evidence="6">
    <location>
        <begin position="42"/>
        <end position="53"/>
    </location>
</feature>
<dbReference type="SMART" id="SM01337">
    <property type="entry name" value="APC10"/>
    <property type="match status" value="1"/>
</dbReference>
<dbReference type="InterPro" id="IPR016901">
    <property type="entry name" value="APC10/Doc1"/>
</dbReference>
<evidence type="ECO:0000256" key="2">
    <source>
        <dbReference type="ARBA" id="ARBA00022618"/>
    </source>
</evidence>
<evidence type="ECO:0000256" key="6">
    <source>
        <dbReference type="SAM" id="MobiDB-lite"/>
    </source>
</evidence>
<protein>
    <recommendedName>
        <fullName evidence="7">DOC domain-containing protein</fullName>
    </recommendedName>
</protein>
<feature type="compositionally biased region" description="Polar residues" evidence="6">
    <location>
        <begin position="20"/>
        <end position="34"/>
    </location>
</feature>
<keyword evidence="2" id="KW-0132">Cell division</keyword>
<evidence type="ECO:0000259" key="7">
    <source>
        <dbReference type="PROSITE" id="PS51284"/>
    </source>
</evidence>
<dbReference type="Pfam" id="PF03256">
    <property type="entry name" value="ANAPC10"/>
    <property type="match status" value="1"/>
</dbReference>
<dbReference type="PROSITE" id="PS51284">
    <property type="entry name" value="DOC"/>
    <property type="match status" value="1"/>
</dbReference>
<dbReference type="Gene3D" id="2.60.120.260">
    <property type="entry name" value="Galactose-binding domain-like"/>
    <property type="match status" value="1"/>
</dbReference>
<feature type="domain" description="DOC" evidence="7">
    <location>
        <begin position="199"/>
        <end position="387"/>
    </location>
</feature>
<evidence type="ECO:0000256" key="3">
    <source>
        <dbReference type="ARBA" id="ARBA00022776"/>
    </source>
</evidence>
<proteinExistence type="inferred from homology"/>
<organism evidence="8 9">
    <name type="scientific">Ceratocystis pirilliformis</name>
    <dbReference type="NCBI Taxonomy" id="259994"/>
    <lineage>
        <taxon>Eukaryota</taxon>
        <taxon>Fungi</taxon>
        <taxon>Dikarya</taxon>
        <taxon>Ascomycota</taxon>
        <taxon>Pezizomycotina</taxon>
        <taxon>Sordariomycetes</taxon>
        <taxon>Hypocreomycetidae</taxon>
        <taxon>Microascales</taxon>
        <taxon>Ceratocystidaceae</taxon>
        <taxon>Ceratocystis</taxon>
    </lineage>
</organism>
<dbReference type="Proteomes" id="UP001583280">
    <property type="component" value="Unassembled WGS sequence"/>
</dbReference>
<evidence type="ECO:0000313" key="9">
    <source>
        <dbReference type="Proteomes" id="UP001583280"/>
    </source>
</evidence>
<feature type="region of interest" description="Disordered" evidence="6">
    <location>
        <begin position="187"/>
        <end position="208"/>
    </location>
</feature>
<dbReference type="InterPro" id="IPR004939">
    <property type="entry name" value="APC_su10/DOC_dom"/>
</dbReference>
<gene>
    <name evidence="8" type="ORF">Cpir12675_003716</name>
</gene>
<dbReference type="EMBL" id="JAWDJO010000093">
    <property type="protein sequence ID" value="KAL1894288.1"/>
    <property type="molecule type" value="Genomic_DNA"/>
</dbReference>
<evidence type="ECO:0000313" key="8">
    <source>
        <dbReference type="EMBL" id="KAL1894288.1"/>
    </source>
</evidence>
<sequence length="458" mass="50601">MEAGGRRMTRATARGANGRQNNITDITSSGNSLNDLGDRTSNNAANHAPPTATRGSFISRLAATQYLDQEDVGYDHTGLFSNVRTGATQRLDLDEDTELVAVQERESLPAGPATQRLFHQFRAMAQQHNDFTSSSVSLSTLAAATLNSAGRHMSIQEIHEMQDEEIEEEYEENSADGNGVDIEVEDDMHHEEEEEEEEEGEGDEDEFDQEALRDLASHGLKEISNLGRFTVSSQKQGNGVEELRSDDLKLYWQSDGPQPHKLTVYFIKRVSIRTIRFYVNYKEDESYTPTKIVFKSGTGENTLIEFASVDLSTPVGWQDVPIFGCGGGLDGNTLVSYVFQMVILENHQNGKDTHLRGIKIYAQEHEERALGGDGLPAIDMEHMNLTPGFDSRGRPATAIANSWTPMAVIAMTNGETDEPKAEAELAKRKKMAQDAGLDEWISDSLIRGPNSVTSLSLR</sequence>
<keyword evidence="9" id="KW-1185">Reference proteome</keyword>
<accession>A0ABR3Z176</accession>
<dbReference type="PANTHER" id="PTHR12936">
    <property type="entry name" value="ANAPHASE-PROMOTING COMPLEX 10"/>
    <property type="match status" value="1"/>
</dbReference>
<dbReference type="PANTHER" id="PTHR12936:SF0">
    <property type="entry name" value="ANAPHASE-PROMOTING COMPLEX SUBUNIT 10"/>
    <property type="match status" value="1"/>
</dbReference>
<dbReference type="InterPro" id="IPR008979">
    <property type="entry name" value="Galactose-bd-like_sf"/>
</dbReference>
<dbReference type="SUPFAM" id="SSF49785">
    <property type="entry name" value="Galactose-binding domain-like"/>
    <property type="match status" value="1"/>
</dbReference>
<comment type="similarity">
    <text evidence="1">Belongs to the APC10 family.</text>
</comment>
<reference evidence="8 9" key="1">
    <citation type="journal article" date="2024" name="IMA Fungus">
        <title>IMA Genome - F19 : A genome assembly and annotation guide to empower mycologists, including annotated draft genome sequences of Ceratocystis pirilliformis, Diaporthe australafricana, Fusarium ophioides, Paecilomyces lecythidis, and Sporothrix stenoceras.</title>
        <authorList>
            <person name="Aylward J."/>
            <person name="Wilson A.M."/>
            <person name="Visagie C.M."/>
            <person name="Spraker J."/>
            <person name="Barnes I."/>
            <person name="Buitendag C."/>
            <person name="Ceriani C."/>
            <person name="Del Mar Angel L."/>
            <person name="du Plessis D."/>
            <person name="Fuchs T."/>
            <person name="Gasser K."/>
            <person name="Kramer D."/>
            <person name="Li W."/>
            <person name="Munsamy K."/>
            <person name="Piso A."/>
            <person name="Price J.L."/>
            <person name="Sonnekus B."/>
            <person name="Thomas C."/>
            <person name="van der Nest A."/>
            <person name="van Dijk A."/>
            <person name="van Heerden A."/>
            <person name="van Vuuren N."/>
            <person name="Yilmaz N."/>
            <person name="Duong T.A."/>
            <person name="van der Merwe N.A."/>
            <person name="Wingfield M.J."/>
            <person name="Wingfield B.D."/>
        </authorList>
    </citation>
    <scope>NUCLEOTIDE SEQUENCE [LARGE SCALE GENOMIC DNA]</scope>
    <source>
        <strain evidence="8 9">CMW 12675</strain>
    </source>
</reference>
<evidence type="ECO:0000256" key="4">
    <source>
        <dbReference type="ARBA" id="ARBA00022786"/>
    </source>
</evidence>
<keyword evidence="4" id="KW-0833">Ubl conjugation pathway</keyword>
<dbReference type="CDD" id="cd08366">
    <property type="entry name" value="APC10"/>
    <property type="match status" value="1"/>
</dbReference>
<keyword evidence="3" id="KW-0498">Mitosis</keyword>
<feature type="compositionally biased region" description="Low complexity" evidence="6">
    <location>
        <begin position="10"/>
        <end position="19"/>
    </location>
</feature>
<evidence type="ECO:0000256" key="1">
    <source>
        <dbReference type="ARBA" id="ARBA00006762"/>
    </source>
</evidence>
<feature type="region of interest" description="Disordered" evidence="6">
    <location>
        <begin position="1"/>
        <end position="53"/>
    </location>
</feature>
<name>A0ABR3Z176_9PEZI</name>
<keyword evidence="5" id="KW-0131">Cell cycle</keyword>
<evidence type="ECO:0000256" key="5">
    <source>
        <dbReference type="ARBA" id="ARBA00023306"/>
    </source>
</evidence>
<comment type="caution">
    <text evidence="8">The sequence shown here is derived from an EMBL/GenBank/DDBJ whole genome shotgun (WGS) entry which is preliminary data.</text>
</comment>